<evidence type="ECO:0000313" key="2">
    <source>
        <dbReference type="Proteomes" id="UP000030206"/>
    </source>
</evidence>
<accession>A0A0A0RMY1</accession>
<dbReference type="InterPro" id="IPR055822">
    <property type="entry name" value="DUF7398"/>
</dbReference>
<dbReference type="KEGG" id="vg:24607100"/>
<dbReference type="Pfam" id="PF24131">
    <property type="entry name" value="DUF7398"/>
    <property type="match status" value="1"/>
</dbReference>
<keyword evidence="2" id="KW-1185">Reference proteome</keyword>
<dbReference type="RefSeq" id="YP_009151154.1">
    <property type="nucleotide sequence ID" value="NC_027366.1"/>
</dbReference>
<name>A0A0A0RMY1_9CAUD</name>
<gene>
    <name evidence="1" type="ORF">CPT_Mater195</name>
</gene>
<dbReference type="Proteomes" id="UP000030206">
    <property type="component" value="Segment"/>
</dbReference>
<dbReference type="GeneID" id="24607100"/>
<dbReference type="OrthoDB" id="11353at10239"/>
<sequence length="180" mass="20431">MFGLTEQELASYRSMAQNFAIEEVTPKVVTGTEILAPIVKKGEKITADMQFVSKLVTDIETIITLTAVDMSYEYAHLQCDSDMTEEAIIDFLHKSFEDRVITQMISYGVVASSDAAVAIVKEIILELPYMYVAAIEDEELDEDEFLEERLAAYNTYIDTHFADDKELEDEDEEVEEDLDD</sequence>
<dbReference type="EMBL" id="KM236245">
    <property type="protein sequence ID" value="AIW03352.1"/>
    <property type="molecule type" value="Genomic_DNA"/>
</dbReference>
<protein>
    <submittedName>
        <fullName evidence="1">Uncharacterized protein</fullName>
    </submittedName>
</protein>
<reference evidence="1 2" key="1">
    <citation type="submission" date="2014-07" db="EMBL/GenBank/DDBJ databases">
        <title>Complete Genome of Bacillus megaterium Myophage Mater.</title>
        <authorList>
            <person name="Lancaster J.C."/>
            <person name="Hodde M.K."/>
            <person name="Hernandez A.C."/>
            <person name="Everett G.F.K."/>
        </authorList>
    </citation>
    <scope>NUCLEOTIDE SEQUENCE [LARGE SCALE GENOMIC DNA]</scope>
</reference>
<proteinExistence type="predicted"/>
<organism evidence="1 2">
    <name type="scientific">Bacillus phage Mater</name>
    <dbReference type="NCBI Taxonomy" id="1540090"/>
    <lineage>
        <taxon>Viruses</taxon>
        <taxon>Duplodnaviria</taxon>
        <taxon>Heunggongvirae</taxon>
        <taxon>Uroviricota</taxon>
        <taxon>Caudoviricetes</taxon>
        <taxon>Herelleviridae</taxon>
        <taxon>Bastillevirinae</taxon>
        <taxon>Matervirus</taxon>
        <taxon>Matervirus mater</taxon>
    </lineage>
</organism>
<evidence type="ECO:0000313" key="1">
    <source>
        <dbReference type="EMBL" id="AIW03352.1"/>
    </source>
</evidence>